<keyword evidence="10" id="KW-0325">Glycoprotein</keyword>
<keyword evidence="8" id="KW-0472">Membrane</keyword>
<protein>
    <recommendedName>
        <fullName evidence="11">Polypeptide N-acetylgalactosaminyltransferase</fullName>
        <ecNumber evidence="11">2.4.1.-</ecNumber>
    </recommendedName>
    <alternativeName>
        <fullName evidence="11">Protein-UDP acetylgalactosaminyltransferase</fullName>
    </alternativeName>
</protein>
<comment type="pathway">
    <text evidence="11">Protein modification; protein glycosylation.</text>
</comment>
<dbReference type="PROSITE" id="PS50231">
    <property type="entry name" value="RICIN_B_LECTIN"/>
    <property type="match status" value="1"/>
</dbReference>
<dbReference type="GO" id="GO:0006493">
    <property type="term" value="P:protein O-linked glycosylation"/>
    <property type="evidence" value="ECO:0007669"/>
    <property type="project" value="TreeGrafter"/>
</dbReference>
<evidence type="ECO:0000256" key="1">
    <source>
        <dbReference type="ARBA" id="ARBA00004323"/>
    </source>
</evidence>
<evidence type="ECO:0000256" key="3">
    <source>
        <dbReference type="ARBA" id="ARBA00022692"/>
    </source>
</evidence>
<dbReference type="SUPFAM" id="SSF53448">
    <property type="entry name" value="Nucleotide-diphospho-sugar transferases"/>
    <property type="match status" value="1"/>
</dbReference>
<dbReference type="EMBL" id="JAJJHW010002585">
    <property type="protein sequence ID" value="KAH8370727.1"/>
    <property type="molecule type" value="Genomic_DNA"/>
</dbReference>
<keyword evidence="6" id="KW-1133">Transmembrane helix</keyword>
<comment type="similarity">
    <text evidence="2 11">Belongs to the glycosyltransferase 2 family. GalNAc-T subfamily.</text>
</comment>
<dbReference type="GO" id="GO:0030246">
    <property type="term" value="F:carbohydrate binding"/>
    <property type="evidence" value="ECO:0007669"/>
    <property type="project" value="UniProtKB-KW"/>
</dbReference>
<evidence type="ECO:0000256" key="7">
    <source>
        <dbReference type="ARBA" id="ARBA00023034"/>
    </source>
</evidence>
<dbReference type="InterPro" id="IPR001173">
    <property type="entry name" value="Glyco_trans_2-like"/>
</dbReference>
<keyword evidence="4 11" id="KW-0430">Lectin</keyword>
<keyword evidence="9 11" id="KW-1015">Disulfide bond</keyword>
<dbReference type="GO" id="GO:0004653">
    <property type="term" value="F:polypeptide N-acetylgalactosaminyltransferase activity"/>
    <property type="evidence" value="ECO:0007669"/>
    <property type="project" value="TreeGrafter"/>
</dbReference>
<keyword evidence="11" id="KW-0464">Manganese</keyword>
<evidence type="ECO:0000256" key="5">
    <source>
        <dbReference type="ARBA" id="ARBA00022968"/>
    </source>
</evidence>
<evidence type="ECO:0000256" key="8">
    <source>
        <dbReference type="ARBA" id="ARBA00023136"/>
    </source>
</evidence>
<dbReference type="SMART" id="SM00458">
    <property type="entry name" value="RICIN"/>
    <property type="match status" value="1"/>
</dbReference>
<keyword evidence="14" id="KW-1185">Reference proteome</keyword>
<feature type="domain" description="Ricin B lectin" evidence="12">
    <location>
        <begin position="449"/>
        <end position="576"/>
    </location>
</feature>
<dbReference type="AlphaFoldDB" id="A0AAD4K011"/>
<dbReference type="InterPro" id="IPR045885">
    <property type="entry name" value="GalNAc-T"/>
</dbReference>
<gene>
    <name evidence="13" type="ORF">KR093_004815</name>
</gene>
<dbReference type="SUPFAM" id="SSF50370">
    <property type="entry name" value="Ricin B-like lectins"/>
    <property type="match status" value="1"/>
</dbReference>
<evidence type="ECO:0000313" key="14">
    <source>
        <dbReference type="Proteomes" id="UP001200034"/>
    </source>
</evidence>
<dbReference type="PANTHER" id="PTHR11675:SF134">
    <property type="entry name" value="N-ACETYLGALACTOSAMINYLTRANSFERASE 4-RELATED"/>
    <property type="match status" value="1"/>
</dbReference>
<dbReference type="PANTHER" id="PTHR11675">
    <property type="entry name" value="N-ACETYLGALACTOSAMINYLTRANSFERASE"/>
    <property type="match status" value="1"/>
</dbReference>
<dbReference type="Pfam" id="PF00652">
    <property type="entry name" value="Ricin_B_lectin"/>
    <property type="match status" value="1"/>
</dbReference>
<dbReference type="InterPro" id="IPR035992">
    <property type="entry name" value="Ricin_B-like_lectins"/>
</dbReference>
<dbReference type="Proteomes" id="UP001200034">
    <property type="component" value="Unassembled WGS sequence"/>
</dbReference>
<keyword evidence="5" id="KW-0735">Signal-anchor</keyword>
<keyword evidence="7 11" id="KW-0333">Golgi apparatus</keyword>
<dbReference type="InterPro" id="IPR000772">
    <property type="entry name" value="Ricin_B_lectin"/>
</dbReference>
<dbReference type="Gene3D" id="2.80.10.50">
    <property type="match status" value="1"/>
</dbReference>
<dbReference type="CDD" id="cd02510">
    <property type="entry name" value="pp-GalNAc-T"/>
    <property type="match status" value="1"/>
</dbReference>
<comment type="caution">
    <text evidence="13">The sequence shown here is derived from an EMBL/GenBank/DDBJ whole genome shotgun (WGS) entry which is preliminary data.</text>
</comment>
<dbReference type="InterPro" id="IPR029044">
    <property type="entry name" value="Nucleotide-diphossugar_trans"/>
</dbReference>
<evidence type="ECO:0000256" key="11">
    <source>
        <dbReference type="RuleBase" id="RU361242"/>
    </source>
</evidence>
<keyword evidence="11" id="KW-0328">Glycosyltransferase</keyword>
<accession>A0AAD4K011</accession>
<dbReference type="GO" id="GO:0000139">
    <property type="term" value="C:Golgi membrane"/>
    <property type="evidence" value="ECO:0007669"/>
    <property type="project" value="UniProtKB-SubCell"/>
</dbReference>
<keyword evidence="11" id="KW-0808">Transferase</keyword>
<comment type="subcellular location">
    <subcellularLocation>
        <location evidence="1 11">Golgi apparatus membrane</location>
        <topology evidence="1 11">Single-pass type II membrane protein</topology>
    </subcellularLocation>
</comment>
<evidence type="ECO:0000256" key="10">
    <source>
        <dbReference type="ARBA" id="ARBA00023180"/>
    </source>
</evidence>
<evidence type="ECO:0000256" key="2">
    <source>
        <dbReference type="ARBA" id="ARBA00005680"/>
    </source>
</evidence>
<comment type="cofactor">
    <cofactor evidence="11">
        <name>Mn(2+)</name>
        <dbReference type="ChEBI" id="CHEBI:29035"/>
    </cofactor>
</comment>
<reference evidence="13" key="1">
    <citation type="journal article" date="2021" name="Mol. Ecol. Resour.">
        <title>Phylogenomic analyses of the genus Drosophila reveals genomic signals of climate adaptation.</title>
        <authorList>
            <person name="Li F."/>
            <person name="Rane R.V."/>
            <person name="Luria V."/>
            <person name="Xiong Z."/>
            <person name="Chen J."/>
            <person name="Li Z."/>
            <person name="Catullo R.A."/>
            <person name="Griffin P.C."/>
            <person name="Schiffer M."/>
            <person name="Pearce S."/>
            <person name="Lee S.F."/>
            <person name="McElroy K."/>
            <person name="Stocker A."/>
            <person name="Shirriffs J."/>
            <person name="Cockerell F."/>
            <person name="Coppin C."/>
            <person name="Sgro C.M."/>
            <person name="Karger A."/>
            <person name="Cain J.W."/>
            <person name="Weber J.A."/>
            <person name="Santpere G."/>
            <person name="Kirschner M.W."/>
            <person name="Hoffmann A.A."/>
            <person name="Oakeshott J.G."/>
            <person name="Zhang G."/>
        </authorList>
    </citation>
    <scope>NUCLEOTIDE SEQUENCE</scope>
    <source>
        <strain evidence="13">BGI-SZ-2011g</strain>
    </source>
</reference>
<evidence type="ECO:0000256" key="9">
    <source>
        <dbReference type="ARBA" id="ARBA00023157"/>
    </source>
</evidence>
<sequence length="594" mass="68536">MLGHDVLLRHRKTILLLLLLAAICNVIAYLYIMERKAQATPTTTTITTTTIAREPETERSQLADNAVWAGLGAMGRAASGNWTKAQLLAMERSERETGYNAWLSERISPERTLHDMRQHSCKKLRYPMEKLPTISVVIVHYNEQLSVLLRTLSSLRRRTSAKLLKEIILVDDGSHGEHYNFTDTLQQRFPSLLLQLRHPKQLGLMQARLTGARRAKEAVLVFLDAHVEVTRGWLPPLLAPLLENNKTCTTPVVDTIDYETFAYKRGRPSRGFFDWDFNYVQLPLLKQERDALPAPHDNPIMNGGLFAIDREWFFQLGGYDEGLRIWGAEQFELSLKIWLCGGRLLEVPCSRVGHLYRNGSFHVQYSNSDSAVKAVGRNYRRVAEVWLDEYKDKLYVNMPHLTHIKVGSLSKQKALRERLQCKPFKWFLDHLAGDFLALYPLEEPVDYAFGAVQSVAASSLCLERTDSAAHPQLLPCDRDLMYPKEQQKWSLSHFRDLHSSFHCLELQQREPQAEVWLWQCHHQAGNQFWFYDSNSKQLINGKTKEDQRCLEAVVAERRVVANTCDANNQRQQWNFGYVDETRLEDFWKNIPESS</sequence>
<evidence type="ECO:0000256" key="4">
    <source>
        <dbReference type="ARBA" id="ARBA00022734"/>
    </source>
</evidence>
<dbReference type="Pfam" id="PF00535">
    <property type="entry name" value="Glycos_transf_2"/>
    <property type="match status" value="1"/>
</dbReference>
<evidence type="ECO:0000259" key="12">
    <source>
        <dbReference type="SMART" id="SM00458"/>
    </source>
</evidence>
<keyword evidence="3" id="KW-0812">Transmembrane</keyword>
<dbReference type="Gene3D" id="3.90.550.10">
    <property type="entry name" value="Spore Coat Polysaccharide Biosynthesis Protein SpsA, Chain A"/>
    <property type="match status" value="1"/>
</dbReference>
<evidence type="ECO:0000313" key="13">
    <source>
        <dbReference type="EMBL" id="KAH8370727.1"/>
    </source>
</evidence>
<organism evidence="13 14">
    <name type="scientific">Drosophila rubida</name>
    <dbReference type="NCBI Taxonomy" id="30044"/>
    <lineage>
        <taxon>Eukaryota</taxon>
        <taxon>Metazoa</taxon>
        <taxon>Ecdysozoa</taxon>
        <taxon>Arthropoda</taxon>
        <taxon>Hexapoda</taxon>
        <taxon>Insecta</taxon>
        <taxon>Pterygota</taxon>
        <taxon>Neoptera</taxon>
        <taxon>Endopterygota</taxon>
        <taxon>Diptera</taxon>
        <taxon>Brachycera</taxon>
        <taxon>Muscomorpha</taxon>
        <taxon>Ephydroidea</taxon>
        <taxon>Drosophilidae</taxon>
        <taxon>Drosophila</taxon>
    </lineage>
</organism>
<proteinExistence type="inferred from homology"/>
<dbReference type="EC" id="2.4.1.-" evidence="11"/>
<evidence type="ECO:0000256" key="6">
    <source>
        <dbReference type="ARBA" id="ARBA00022989"/>
    </source>
</evidence>
<name>A0AAD4K011_9MUSC</name>